<dbReference type="PANTHER" id="PTHR31707">
    <property type="entry name" value="PECTINESTERASE"/>
    <property type="match status" value="1"/>
</dbReference>
<name>A0ABQ7EWD1_BRACR</name>
<evidence type="ECO:0000313" key="9">
    <source>
        <dbReference type="Proteomes" id="UP000266723"/>
    </source>
</evidence>
<evidence type="ECO:0000259" key="7">
    <source>
        <dbReference type="Pfam" id="PF04043"/>
    </source>
</evidence>
<comment type="similarity">
    <text evidence="3">In the C-terminal section; belongs to the pectinesterase family.</text>
</comment>
<evidence type="ECO:0008006" key="10">
    <source>
        <dbReference type="Google" id="ProtNLM"/>
    </source>
</evidence>
<accession>A0ABQ7EWD1</accession>
<keyword evidence="5" id="KW-0063">Aspartyl esterase</keyword>
<comment type="caution">
    <text evidence="8">The sequence shown here is derived from an EMBL/GenBank/DDBJ whole genome shotgun (WGS) entry which is preliminary data.</text>
</comment>
<dbReference type="InterPro" id="IPR029017">
    <property type="entry name" value="Enolase-like_N"/>
</dbReference>
<feature type="domain" description="Pectinesterase catalytic" evidence="6">
    <location>
        <begin position="135"/>
        <end position="431"/>
    </location>
</feature>
<evidence type="ECO:0000256" key="2">
    <source>
        <dbReference type="ARBA" id="ARBA00006027"/>
    </source>
</evidence>
<gene>
    <name evidence="8" type="ORF">DY000_02051386</name>
</gene>
<dbReference type="InterPro" id="IPR036849">
    <property type="entry name" value="Enolase-like_C_sf"/>
</dbReference>
<dbReference type="EMBL" id="QGKV02000297">
    <property type="protein sequence ID" value="KAF3607250.1"/>
    <property type="molecule type" value="Genomic_DNA"/>
</dbReference>
<sequence>MALDQCKELMDYALGELSNSFEELGKLEFHKLDEVLINLRIWLSAAISHEETCLEGFQGTQGNAGETMKKALKTAIELTHNGLAIISEMSNFVGQMDIPGLNSRRLLAQEIPSWVDQRGRRLLQAASGYSDAKPDIVVAQDGSGQYATINDALKHVPKKKKTTFVVHIKAGIYKEYVQVNKSMTHLVFIGDGPEKTIISGSKNYKDGITTYRTATVAIVGDYFIAKNIGFVNTAGAIKHQAVAIRVQSDESIFFNCRFDGYQDTLYAHSHRQFYRDCTISGTIDFLFGDAAAVFQNCTLLVRKPLPNQACPITAHGRKDVRESTGFVFQGCTISGEPDYLAVKETSKAYLGRPWKEYSRTIIMNTFIPDFIQPQGWQPWLGNFGLDTLFYSEVQNTGPGAALANRVTWPGIKTLSNEEILKFTPDQYIQGDVWVHGKGVPYTPGLLAANPNAATTIPSNSAAPGFSSFTDTSGAGSVSPAASPQGSIKIVSKHGMKGGACLRWSLVLYLSLSLETSLSLSVGNVVIRIELNSGGCVSWGETPILPSVTAEDQITAMVKAREACELLRELSEMKLGHVLQEIGGILPGHRFASVRAGVEMAMIDAAAKSVGVPLWKLFVWGFEYNHHRYYSSVIDLLLFKGIEELTDIVDHAKQRHHIIGDCFL</sequence>
<dbReference type="SUPFAM" id="SSF101148">
    <property type="entry name" value="Plant invertase/pectin methylesterase inhibitor"/>
    <property type="match status" value="1"/>
</dbReference>
<evidence type="ECO:0000256" key="1">
    <source>
        <dbReference type="ARBA" id="ARBA00005184"/>
    </source>
</evidence>
<evidence type="ECO:0000313" key="8">
    <source>
        <dbReference type="EMBL" id="KAF3607250.1"/>
    </source>
</evidence>
<dbReference type="InterPro" id="IPR006501">
    <property type="entry name" value="Pectinesterase_inhib_dom"/>
</dbReference>
<dbReference type="Gene3D" id="2.160.20.10">
    <property type="entry name" value="Single-stranded right-handed beta-helix, Pectin lyase-like"/>
    <property type="match status" value="1"/>
</dbReference>
<evidence type="ECO:0000256" key="3">
    <source>
        <dbReference type="ARBA" id="ARBA00007786"/>
    </source>
</evidence>
<dbReference type="Proteomes" id="UP000266723">
    <property type="component" value="Unassembled WGS sequence"/>
</dbReference>
<reference evidence="8 9" key="1">
    <citation type="journal article" date="2020" name="BMC Genomics">
        <title>Intraspecific diversification of the crop wild relative Brassica cretica Lam. using demographic model selection.</title>
        <authorList>
            <person name="Kioukis A."/>
            <person name="Michalopoulou V.A."/>
            <person name="Briers L."/>
            <person name="Pirintsos S."/>
            <person name="Studholme D.J."/>
            <person name="Pavlidis P."/>
            <person name="Sarris P.F."/>
        </authorList>
    </citation>
    <scope>NUCLEOTIDE SEQUENCE [LARGE SCALE GENOMIC DNA]</scope>
    <source>
        <strain evidence="9">cv. PFS-1207/04</strain>
    </source>
</reference>
<dbReference type="Gene3D" id="3.20.20.120">
    <property type="entry name" value="Enolase-like C-terminal domain"/>
    <property type="match status" value="1"/>
</dbReference>
<dbReference type="InterPro" id="IPR011050">
    <property type="entry name" value="Pectin_lyase_fold/virulence"/>
</dbReference>
<dbReference type="Gene3D" id="3.30.390.10">
    <property type="entry name" value="Enolase-like, N-terminal domain"/>
    <property type="match status" value="1"/>
</dbReference>
<protein>
    <recommendedName>
        <fullName evidence="10">Pectinesterase</fullName>
    </recommendedName>
</protein>
<keyword evidence="9" id="KW-1185">Reference proteome</keyword>
<proteinExistence type="inferred from homology"/>
<dbReference type="Pfam" id="PF01095">
    <property type="entry name" value="Pectinesterase"/>
    <property type="match status" value="1"/>
</dbReference>
<dbReference type="InterPro" id="IPR035513">
    <property type="entry name" value="Invertase/methylesterase_inhib"/>
</dbReference>
<organism evidence="8 9">
    <name type="scientific">Brassica cretica</name>
    <name type="common">Mustard</name>
    <dbReference type="NCBI Taxonomy" id="69181"/>
    <lineage>
        <taxon>Eukaryota</taxon>
        <taxon>Viridiplantae</taxon>
        <taxon>Streptophyta</taxon>
        <taxon>Embryophyta</taxon>
        <taxon>Tracheophyta</taxon>
        <taxon>Spermatophyta</taxon>
        <taxon>Magnoliopsida</taxon>
        <taxon>eudicotyledons</taxon>
        <taxon>Gunneridae</taxon>
        <taxon>Pentapetalae</taxon>
        <taxon>rosids</taxon>
        <taxon>malvids</taxon>
        <taxon>Brassicales</taxon>
        <taxon>Brassicaceae</taxon>
        <taxon>Brassiceae</taxon>
        <taxon>Brassica</taxon>
    </lineage>
</organism>
<dbReference type="InterPro" id="IPR000070">
    <property type="entry name" value="Pectinesterase_cat"/>
</dbReference>
<dbReference type="Pfam" id="PF04043">
    <property type="entry name" value="PMEI"/>
    <property type="match status" value="1"/>
</dbReference>
<dbReference type="InterPro" id="IPR012334">
    <property type="entry name" value="Pectin_lyas_fold"/>
</dbReference>
<evidence type="ECO:0000259" key="6">
    <source>
        <dbReference type="Pfam" id="PF01095"/>
    </source>
</evidence>
<comment type="pathway">
    <text evidence="1">Glycan metabolism; pectin degradation; 2-dehydro-3-deoxy-D-gluconate from pectin: step 1/5.</text>
</comment>
<keyword evidence="4" id="KW-0378">Hydrolase</keyword>
<feature type="domain" description="Pectinesterase inhibitor" evidence="7">
    <location>
        <begin position="1"/>
        <end position="85"/>
    </location>
</feature>
<evidence type="ECO:0000256" key="4">
    <source>
        <dbReference type="ARBA" id="ARBA00022801"/>
    </source>
</evidence>
<dbReference type="SUPFAM" id="SSF51126">
    <property type="entry name" value="Pectin lyase-like"/>
    <property type="match status" value="1"/>
</dbReference>
<evidence type="ECO:0000256" key="5">
    <source>
        <dbReference type="ARBA" id="ARBA00023085"/>
    </source>
</evidence>
<dbReference type="Gene3D" id="1.20.140.40">
    <property type="entry name" value="Invertase/pectin methylesterase inhibitor family protein"/>
    <property type="match status" value="1"/>
</dbReference>
<comment type="similarity">
    <text evidence="2">In the N-terminal section; belongs to the PMEI family.</text>
</comment>
<dbReference type="CDD" id="cd15798">
    <property type="entry name" value="PMEI-like_3"/>
    <property type="match status" value="1"/>
</dbReference>
<dbReference type="SUPFAM" id="SSF54826">
    <property type="entry name" value="Enolase N-terminal domain-like"/>
    <property type="match status" value="1"/>
</dbReference>